<dbReference type="PANTHER" id="PTHR30572:SF4">
    <property type="entry name" value="ABC TRANSPORTER PERMEASE YTRF"/>
    <property type="match status" value="1"/>
</dbReference>
<comment type="caution">
    <text evidence="9">The sequence shown here is derived from an EMBL/GenBank/DDBJ whole genome shotgun (WGS) entry which is preliminary data.</text>
</comment>
<name>A0ABV9L4T7_9BACT</name>
<evidence type="ECO:0000313" key="9">
    <source>
        <dbReference type="EMBL" id="MFC4677069.1"/>
    </source>
</evidence>
<dbReference type="Proteomes" id="UP001596023">
    <property type="component" value="Unassembled WGS sequence"/>
</dbReference>
<evidence type="ECO:0000256" key="7">
    <source>
        <dbReference type="SAM" id="Phobius"/>
    </source>
</evidence>
<evidence type="ECO:0000256" key="3">
    <source>
        <dbReference type="ARBA" id="ARBA00022692"/>
    </source>
</evidence>
<keyword evidence="5 7" id="KW-0472">Membrane</keyword>
<keyword evidence="2" id="KW-1003">Cell membrane</keyword>
<feature type="transmembrane region" description="Helical" evidence="7">
    <location>
        <begin position="20"/>
        <end position="39"/>
    </location>
</feature>
<feature type="domain" description="ABC3 transporter permease C-terminal" evidence="8">
    <location>
        <begin position="288"/>
        <end position="412"/>
    </location>
</feature>
<organism evidence="9 10">
    <name type="scientific">Dysgonomonas termitidis</name>
    <dbReference type="NCBI Taxonomy" id="1516126"/>
    <lineage>
        <taxon>Bacteria</taxon>
        <taxon>Pseudomonadati</taxon>
        <taxon>Bacteroidota</taxon>
        <taxon>Bacteroidia</taxon>
        <taxon>Bacteroidales</taxon>
        <taxon>Dysgonomonadaceae</taxon>
        <taxon>Dysgonomonas</taxon>
    </lineage>
</organism>
<keyword evidence="4 7" id="KW-1133">Transmembrane helix</keyword>
<protein>
    <submittedName>
        <fullName evidence="9">ABC transporter permease</fullName>
    </submittedName>
</protein>
<evidence type="ECO:0000259" key="8">
    <source>
        <dbReference type="Pfam" id="PF02687"/>
    </source>
</evidence>
<feature type="transmembrane region" description="Helical" evidence="7">
    <location>
        <begin position="378"/>
        <end position="402"/>
    </location>
</feature>
<dbReference type="EMBL" id="JBHSGN010000169">
    <property type="protein sequence ID" value="MFC4677069.1"/>
    <property type="molecule type" value="Genomic_DNA"/>
</dbReference>
<keyword evidence="3 7" id="KW-0812">Transmembrane</keyword>
<evidence type="ECO:0000256" key="6">
    <source>
        <dbReference type="ARBA" id="ARBA00038076"/>
    </source>
</evidence>
<comment type="similarity">
    <text evidence="6">Belongs to the ABC-4 integral membrane protein family.</text>
</comment>
<feature type="transmembrane region" description="Helical" evidence="7">
    <location>
        <begin position="286"/>
        <end position="309"/>
    </location>
</feature>
<evidence type="ECO:0000313" key="10">
    <source>
        <dbReference type="Proteomes" id="UP001596023"/>
    </source>
</evidence>
<dbReference type="RefSeq" id="WP_380001894.1">
    <property type="nucleotide sequence ID" value="NZ_JBHSGN010000169.1"/>
</dbReference>
<dbReference type="PANTHER" id="PTHR30572">
    <property type="entry name" value="MEMBRANE COMPONENT OF TRANSPORTER-RELATED"/>
    <property type="match status" value="1"/>
</dbReference>
<dbReference type="Pfam" id="PF02687">
    <property type="entry name" value="FtsX"/>
    <property type="match status" value="1"/>
</dbReference>
<dbReference type="InterPro" id="IPR003838">
    <property type="entry name" value="ABC3_permease_C"/>
</dbReference>
<comment type="subcellular location">
    <subcellularLocation>
        <location evidence="1">Cell membrane</location>
        <topology evidence="1">Multi-pass membrane protein</topology>
    </subcellularLocation>
</comment>
<sequence length="419" mass="48694">MIKHISKIIWTERKINAWILLELILVFCILWFCTDYLYFTTKRYLEPKGFDIEHTYRIGISMKEEGQAISASNDSIKKQEMLNDIWTIYDRIKRYPATEYISYSQSAHPYSGSWSSNSIMCDSVQVYTQYKRITPEFFDVFKIKRIAGTSFDWNNITSGNPVMISSDNTNMFGKTPVEKMEYIHYDDRNKDKVLGVVNKTKRSDYEYYNTIMYTPITKQRTSLIDYRELCIRVKPAADKNFEEQFTKDMRDQLEIGHYYLSSVTALEKDKETYMQWTGYANNFKSVYSITAFLIINIFLGVIGSFWFRVQSRHSEIGLRIALGSSKANVKKMFIGESILLLFIASLVASIICVNISAADLLKSINVPIPDRREEAVNIGQYFINYGITFIFLAIITIVAVWYPAWRASKIQPAIALKDE</sequence>
<keyword evidence="10" id="KW-1185">Reference proteome</keyword>
<evidence type="ECO:0000256" key="2">
    <source>
        <dbReference type="ARBA" id="ARBA00022475"/>
    </source>
</evidence>
<accession>A0ABV9L4T7</accession>
<evidence type="ECO:0000256" key="4">
    <source>
        <dbReference type="ARBA" id="ARBA00022989"/>
    </source>
</evidence>
<evidence type="ECO:0000256" key="5">
    <source>
        <dbReference type="ARBA" id="ARBA00023136"/>
    </source>
</evidence>
<dbReference type="InterPro" id="IPR050250">
    <property type="entry name" value="Macrolide_Exporter_MacB"/>
</dbReference>
<reference evidence="10" key="1">
    <citation type="journal article" date="2019" name="Int. J. Syst. Evol. Microbiol.">
        <title>The Global Catalogue of Microorganisms (GCM) 10K type strain sequencing project: providing services to taxonomists for standard genome sequencing and annotation.</title>
        <authorList>
            <consortium name="The Broad Institute Genomics Platform"/>
            <consortium name="The Broad Institute Genome Sequencing Center for Infectious Disease"/>
            <person name="Wu L."/>
            <person name="Ma J."/>
        </authorList>
    </citation>
    <scope>NUCLEOTIDE SEQUENCE [LARGE SCALE GENOMIC DNA]</scope>
    <source>
        <strain evidence="10">CCUG 66188</strain>
    </source>
</reference>
<proteinExistence type="inferred from homology"/>
<evidence type="ECO:0000256" key="1">
    <source>
        <dbReference type="ARBA" id="ARBA00004651"/>
    </source>
</evidence>
<feature type="transmembrane region" description="Helical" evidence="7">
    <location>
        <begin position="338"/>
        <end position="358"/>
    </location>
</feature>
<gene>
    <name evidence="9" type="ORF">ACFO6W_25640</name>
</gene>